<dbReference type="InterPro" id="IPR010279">
    <property type="entry name" value="YqjD/ElaB"/>
</dbReference>
<protein>
    <submittedName>
        <fullName evidence="3">ElaB/YqjD/DUF883 family membrane-anchored ribosome-binding protein</fullName>
    </submittedName>
</protein>
<evidence type="ECO:0000313" key="3">
    <source>
        <dbReference type="EMBL" id="PWK30988.1"/>
    </source>
</evidence>
<dbReference type="GO" id="GO:0043022">
    <property type="term" value="F:ribosome binding"/>
    <property type="evidence" value="ECO:0007669"/>
    <property type="project" value="InterPro"/>
</dbReference>
<dbReference type="PANTHER" id="PTHR35893:SF3">
    <property type="entry name" value="INNER MEMBRANE PROTEIN"/>
    <property type="match status" value="1"/>
</dbReference>
<gene>
    <name evidence="3" type="ORF">C7419_11129</name>
</gene>
<keyword evidence="4" id="KW-1185">Reference proteome</keyword>
<evidence type="ECO:0000259" key="2">
    <source>
        <dbReference type="Pfam" id="PF19029"/>
    </source>
</evidence>
<accession>A0A316EGP0</accession>
<dbReference type="RefSeq" id="WP_109585586.1">
    <property type="nucleotide sequence ID" value="NZ_JACBYU010000005.1"/>
</dbReference>
<reference evidence="3 4" key="1">
    <citation type="submission" date="2018-05" db="EMBL/GenBank/DDBJ databases">
        <title>Genomic Encyclopedia of Type Strains, Phase IV (KMG-V): Genome sequencing to study the core and pangenomes of soil and plant-associated prokaryotes.</title>
        <authorList>
            <person name="Whitman W."/>
        </authorList>
    </citation>
    <scope>NUCLEOTIDE SEQUENCE [LARGE SCALE GENOMIC DNA]</scope>
    <source>
        <strain evidence="3 4">SLV-132</strain>
    </source>
</reference>
<organism evidence="3 4">
    <name type="scientific">Cupriavidus plantarum</name>
    <dbReference type="NCBI Taxonomy" id="942865"/>
    <lineage>
        <taxon>Bacteria</taxon>
        <taxon>Pseudomonadati</taxon>
        <taxon>Pseudomonadota</taxon>
        <taxon>Betaproteobacteria</taxon>
        <taxon>Burkholderiales</taxon>
        <taxon>Burkholderiaceae</taxon>
        <taxon>Cupriavidus</taxon>
    </lineage>
</organism>
<dbReference type="AlphaFoldDB" id="A0A316EGP0"/>
<feature type="region of interest" description="Disordered" evidence="1">
    <location>
        <begin position="1"/>
        <end position="22"/>
    </location>
</feature>
<feature type="compositionally biased region" description="Polar residues" evidence="1">
    <location>
        <begin position="1"/>
        <end position="19"/>
    </location>
</feature>
<evidence type="ECO:0000313" key="4">
    <source>
        <dbReference type="Proteomes" id="UP000245754"/>
    </source>
</evidence>
<comment type="caution">
    <text evidence="3">The sequence shown here is derived from an EMBL/GenBank/DDBJ whole genome shotgun (WGS) entry which is preliminary data.</text>
</comment>
<evidence type="ECO:0000256" key="1">
    <source>
        <dbReference type="SAM" id="MobiDB-lite"/>
    </source>
</evidence>
<feature type="domain" description="DUF883" evidence="2">
    <location>
        <begin position="81"/>
        <end position="109"/>
    </location>
</feature>
<dbReference type="Pfam" id="PF19029">
    <property type="entry name" value="DUF883_C"/>
    <property type="match status" value="1"/>
</dbReference>
<name>A0A316EGP0_9BURK</name>
<dbReference type="InterPro" id="IPR043605">
    <property type="entry name" value="DUF883_C"/>
</dbReference>
<dbReference type="EMBL" id="QGGT01000011">
    <property type="protein sequence ID" value="PWK30988.1"/>
    <property type="molecule type" value="Genomic_DNA"/>
</dbReference>
<sequence>MDPNNLDPQDSASNSTSQLRAKGDQLARDLDDLISQLPSLTGDAVDAAKQKFLAKAERGSNALQSLTANACERMEHAQECAKDYVHREPVRALGMAAGIGFLLGALLCRPHYRD</sequence>
<dbReference type="Proteomes" id="UP000245754">
    <property type="component" value="Unassembled WGS sequence"/>
</dbReference>
<dbReference type="PANTHER" id="PTHR35893">
    <property type="entry name" value="INNER MEMBRANE PROTEIN-RELATED"/>
    <property type="match status" value="1"/>
</dbReference>
<proteinExistence type="predicted"/>